<comment type="function">
    <text evidence="3">NAD-dependent lysine deacetylase and desuccinylase that specifically removes acetyl and succinyl groups on target proteins. Modulates the activities of several proteins which are inactive in their acylated form.</text>
</comment>
<name>A0A1I1GDL6_9FLAO</name>
<dbReference type="Pfam" id="PF02146">
    <property type="entry name" value="SIR2"/>
    <property type="match status" value="1"/>
</dbReference>
<dbReference type="PANTHER" id="PTHR11085">
    <property type="entry name" value="NAD-DEPENDENT PROTEIN DEACYLASE SIRTUIN-5, MITOCHONDRIAL-RELATED"/>
    <property type="match status" value="1"/>
</dbReference>
<feature type="binding site" evidence="3">
    <location>
        <begin position="169"/>
        <end position="171"/>
    </location>
    <ligand>
        <name>NAD(+)</name>
        <dbReference type="ChEBI" id="CHEBI:57540"/>
    </ligand>
</feature>
<accession>A0A1I1GDL6</accession>
<dbReference type="OrthoDB" id="9800582at2"/>
<dbReference type="PANTHER" id="PTHR11085:SF4">
    <property type="entry name" value="NAD-DEPENDENT PROTEIN DEACYLASE"/>
    <property type="match status" value="1"/>
</dbReference>
<dbReference type="GO" id="GO:0005737">
    <property type="term" value="C:cytoplasm"/>
    <property type="evidence" value="ECO:0007669"/>
    <property type="project" value="UniProtKB-SubCell"/>
</dbReference>
<evidence type="ECO:0000313" key="6">
    <source>
        <dbReference type="EMBL" id="SFC09556.1"/>
    </source>
</evidence>
<protein>
    <recommendedName>
        <fullName evidence="3">NAD-dependent protein deacylase</fullName>
        <ecNumber evidence="3">2.3.1.286</ecNumber>
    </recommendedName>
    <alternativeName>
        <fullName evidence="3">Regulatory protein SIR2 homolog</fullName>
    </alternativeName>
</protein>
<feature type="binding site" evidence="3">
    <location>
        <begin position="86"/>
        <end position="89"/>
    </location>
    <ligand>
        <name>NAD(+)</name>
        <dbReference type="ChEBI" id="CHEBI:57540"/>
    </ligand>
</feature>
<dbReference type="InterPro" id="IPR029035">
    <property type="entry name" value="DHS-like_NAD/FAD-binding_dom"/>
</dbReference>
<comment type="subcellular location">
    <subcellularLocation>
        <location evidence="3">Cytoplasm</location>
    </subcellularLocation>
</comment>
<reference evidence="7" key="1">
    <citation type="submission" date="2016-10" db="EMBL/GenBank/DDBJ databases">
        <authorList>
            <person name="Varghese N."/>
            <person name="Submissions S."/>
        </authorList>
    </citation>
    <scope>NUCLEOTIDE SEQUENCE [LARGE SCALE GENOMIC DNA]</scope>
    <source>
        <strain evidence="7">DSM 24499</strain>
    </source>
</reference>
<keyword evidence="7" id="KW-1185">Reference proteome</keyword>
<evidence type="ECO:0000259" key="5">
    <source>
        <dbReference type="PROSITE" id="PS50305"/>
    </source>
</evidence>
<comment type="similarity">
    <text evidence="3">Belongs to the sirtuin family. Class III subfamily.</text>
</comment>
<dbReference type="RefSeq" id="WP_092541099.1">
    <property type="nucleotide sequence ID" value="NZ_FOKV01000002.1"/>
</dbReference>
<feature type="domain" description="Deacetylase sirtuin-type" evidence="5">
    <location>
        <begin position="1"/>
        <end position="226"/>
    </location>
</feature>
<keyword evidence="3" id="KW-0963">Cytoplasm</keyword>
<dbReference type="Gene3D" id="3.30.1600.10">
    <property type="entry name" value="SIR2/SIRT2 'Small Domain"/>
    <property type="match status" value="1"/>
</dbReference>
<dbReference type="HAMAP" id="MF_01121">
    <property type="entry name" value="Sirtuin_ClassIII"/>
    <property type="match status" value="1"/>
</dbReference>
<keyword evidence="1" id="KW-0808">Transferase</keyword>
<comment type="catalytic activity">
    <reaction evidence="3">
        <text>N(6)-acetyl-L-lysyl-[protein] + NAD(+) + H2O = 2''-O-acetyl-ADP-D-ribose + nicotinamide + L-lysyl-[protein]</text>
        <dbReference type="Rhea" id="RHEA:43636"/>
        <dbReference type="Rhea" id="RHEA-COMP:9752"/>
        <dbReference type="Rhea" id="RHEA-COMP:10731"/>
        <dbReference type="ChEBI" id="CHEBI:15377"/>
        <dbReference type="ChEBI" id="CHEBI:17154"/>
        <dbReference type="ChEBI" id="CHEBI:29969"/>
        <dbReference type="ChEBI" id="CHEBI:57540"/>
        <dbReference type="ChEBI" id="CHEBI:61930"/>
        <dbReference type="ChEBI" id="CHEBI:83767"/>
        <dbReference type="EC" id="2.3.1.286"/>
    </reaction>
</comment>
<comment type="caution">
    <text evidence="3 4">Lacks conserved residue(s) required for the propagation of feature annotation.</text>
</comment>
<dbReference type="InterPro" id="IPR026590">
    <property type="entry name" value="Ssirtuin_cat_dom"/>
</dbReference>
<evidence type="ECO:0000256" key="3">
    <source>
        <dbReference type="HAMAP-Rule" id="MF_01121"/>
    </source>
</evidence>
<proteinExistence type="inferred from homology"/>
<dbReference type="GO" id="GO:0017136">
    <property type="term" value="F:histone deacetylase activity, NAD-dependent"/>
    <property type="evidence" value="ECO:0007669"/>
    <property type="project" value="TreeGrafter"/>
</dbReference>
<comment type="catalytic activity">
    <reaction evidence="3">
        <text>N(6)-succinyl-L-lysyl-[protein] + NAD(+) + H2O = 2''-O-succinyl-ADP-D-ribose + nicotinamide + L-lysyl-[protein]</text>
        <dbReference type="Rhea" id="RHEA:47668"/>
        <dbReference type="Rhea" id="RHEA-COMP:9752"/>
        <dbReference type="Rhea" id="RHEA-COMP:11877"/>
        <dbReference type="ChEBI" id="CHEBI:15377"/>
        <dbReference type="ChEBI" id="CHEBI:17154"/>
        <dbReference type="ChEBI" id="CHEBI:29969"/>
        <dbReference type="ChEBI" id="CHEBI:57540"/>
        <dbReference type="ChEBI" id="CHEBI:87830"/>
        <dbReference type="ChEBI" id="CHEBI:87832"/>
    </reaction>
</comment>
<sequence length="229" mass="25873">MKNLVVLTGAGISAESGIKTFRDADGLWEGHDVMQVASPLGWEKDQELVLDFYNQRRKQLLSVDPNKAHTVLAELEQDFNVEIITQNIDDLHERAGSSNVLHLHGELLKARSTFDENLVIDWKQDIKIGDFCEHNFQLRPHVVWFGEAVPMMEKAIQKVSNADIIAIIGTSMQVYPAAGLIDFAPVKTPVYFIDPNPNIRENEYLNIYAEKAVSGVPKMAEELRKRFIS</sequence>
<dbReference type="EC" id="2.3.1.286" evidence="3"/>
<dbReference type="SUPFAM" id="SSF52467">
    <property type="entry name" value="DHS-like NAD/FAD-binding domain"/>
    <property type="match status" value="1"/>
</dbReference>
<comment type="domain">
    <text evidence="3">2 residues (Tyr-53 and Arg-56) present in a large hydrophobic pocket are probably involved in substrate specificity. They are important for desuccinylation activity, but dispensable for deacetylation activity.</text>
</comment>
<dbReference type="GO" id="GO:0036054">
    <property type="term" value="F:protein-malonyllysine demalonylase activity"/>
    <property type="evidence" value="ECO:0007669"/>
    <property type="project" value="InterPro"/>
</dbReference>
<dbReference type="InterPro" id="IPR003000">
    <property type="entry name" value="Sirtuin"/>
</dbReference>
<feature type="binding site" evidence="3">
    <location>
        <begin position="9"/>
        <end position="28"/>
    </location>
    <ligand>
        <name>NAD(+)</name>
        <dbReference type="ChEBI" id="CHEBI:57540"/>
    </ligand>
</feature>
<feature type="binding site" evidence="3">
    <location>
        <position position="56"/>
    </location>
    <ligand>
        <name>substrate</name>
    </ligand>
</feature>
<dbReference type="AlphaFoldDB" id="A0A1I1GDL6"/>
<feature type="binding site" evidence="3">
    <location>
        <position position="212"/>
    </location>
    <ligand>
        <name>NAD(+)</name>
        <dbReference type="ChEBI" id="CHEBI:57540"/>
    </ligand>
</feature>
<dbReference type="InterPro" id="IPR050134">
    <property type="entry name" value="NAD-dep_sirtuin_deacylases"/>
</dbReference>
<evidence type="ECO:0000256" key="4">
    <source>
        <dbReference type="PROSITE-ProRule" id="PRU00236"/>
    </source>
</evidence>
<dbReference type="InterPro" id="IPR027546">
    <property type="entry name" value="Sirtuin_class_III"/>
</dbReference>
<dbReference type="EMBL" id="FOKV01000002">
    <property type="protein sequence ID" value="SFC09556.1"/>
    <property type="molecule type" value="Genomic_DNA"/>
</dbReference>
<dbReference type="CDD" id="cd01412">
    <property type="entry name" value="SIRT5_Af1_CobB"/>
    <property type="match status" value="1"/>
</dbReference>
<dbReference type="InterPro" id="IPR026591">
    <property type="entry name" value="Sirtuin_cat_small_dom_sf"/>
</dbReference>
<dbReference type="Gene3D" id="3.40.50.1220">
    <property type="entry name" value="TPP-binding domain"/>
    <property type="match status" value="1"/>
</dbReference>
<feature type="active site" description="Proton acceptor" evidence="3">
    <location>
        <position position="104"/>
    </location>
</feature>
<dbReference type="STRING" id="1334022.SAMN04487907_102222"/>
<keyword evidence="2 3" id="KW-0520">NAD</keyword>
<feature type="binding site" evidence="3">
    <location>
        <position position="53"/>
    </location>
    <ligand>
        <name>substrate</name>
    </ligand>
</feature>
<dbReference type="GO" id="GO:0036055">
    <property type="term" value="F:protein-succinyllysine desuccinylase activity"/>
    <property type="evidence" value="ECO:0007669"/>
    <property type="project" value="UniProtKB-UniRule"/>
</dbReference>
<evidence type="ECO:0000313" key="7">
    <source>
        <dbReference type="Proteomes" id="UP000199438"/>
    </source>
</evidence>
<dbReference type="Proteomes" id="UP000199438">
    <property type="component" value="Unassembled WGS sequence"/>
</dbReference>
<evidence type="ECO:0000256" key="1">
    <source>
        <dbReference type="ARBA" id="ARBA00022679"/>
    </source>
</evidence>
<dbReference type="GO" id="GO:0070403">
    <property type="term" value="F:NAD+ binding"/>
    <property type="evidence" value="ECO:0007669"/>
    <property type="project" value="UniProtKB-UniRule"/>
</dbReference>
<evidence type="ECO:0000256" key="2">
    <source>
        <dbReference type="ARBA" id="ARBA00023027"/>
    </source>
</evidence>
<gene>
    <name evidence="3" type="primary">cobB</name>
    <name evidence="6" type="ORF">SAMN04487907_102222</name>
</gene>
<dbReference type="PROSITE" id="PS50305">
    <property type="entry name" value="SIRTUIN"/>
    <property type="match status" value="1"/>
</dbReference>
<organism evidence="6 7">
    <name type="scientific">Zunongwangia mangrovi</name>
    <dbReference type="NCBI Taxonomy" id="1334022"/>
    <lineage>
        <taxon>Bacteria</taxon>
        <taxon>Pseudomonadati</taxon>
        <taxon>Bacteroidota</taxon>
        <taxon>Flavobacteriia</taxon>
        <taxon>Flavobacteriales</taxon>
        <taxon>Flavobacteriaceae</taxon>
        <taxon>Zunongwangia</taxon>
    </lineage>
</organism>